<reference evidence="2" key="1">
    <citation type="submission" date="2022-11" db="UniProtKB">
        <authorList>
            <consortium name="WormBaseParasite"/>
        </authorList>
    </citation>
    <scope>IDENTIFICATION</scope>
</reference>
<accession>A0AC34FEV6</accession>
<organism evidence="1 2">
    <name type="scientific">Panagrolaimus sp. ES5</name>
    <dbReference type="NCBI Taxonomy" id="591445"/>
    <lineage>
        <taxon>Eukaryota</taxon>
        <taxon>Metazoa</taxon>
        <taxon>Ecdysozoa</taxon>
        <taxon>Nematoda</taxon>
        <taxon>Chromadorea</taxon>
        <taxon>Rhabditida</taxon>
        <taxon>Tylenchina</taxon>
        <taxon>Panagrolaimomorpha</taxon>
        <taxon>Panagrolaimoidea</taxon>
        <taxon>Panagrolaimidae</taxon>
        <taxon>Panagrolaimus</taxon>
    </lineage>
</organism>
<proteinExistence type="predicted"/>
<name>A0AC34FEV6_9BILA</name>
<evidence type="ECO:0000313" key="1">
    <source>
        <dbReference type="Proteomes" id="UP000887579"/>
    </source>
</evidence>
<dbReference type="Proteomes" id="UP000887579">
    <property type="component" value="Unplaced"/>
</dbReference>
<evidence type="ECO:0000313" key="2">
    <source>
        <dbReference type="WBParaSite" id="ES5_v2.g15799.t1"/>
    </source>
</evidence>
<sequence>MIYFTLNTSKLFFGEIIAILIPKNDQIFIYIFRRILFHFLLESNFVVPINFEITPNFLHFPQSIVKIVVKPFPNLQIAGKFDEIKTLPEILKEGFEIYENAKNEKALGICGTQKYFEVLEEAKLKSLLKRIYSSEVPLPVNILTNAKKKVVIEIQNDAMRICVMAKINGKQSEIIFQYPDNEQFIPMYISFLRKTVIIGKKAIEDYKTHPKFVIFDILKLVGKNLQNPPKINPKWHFQLVPLNAANHAKLGIKVQTFNGFKIFPVEIIFAILLKFLLKDIAAEYFQTTEFTLRFLQYKFTASEKNVFWAAAKLLNLSMILNCEN</sequence>
<dbReference type="WBParaSite" id="ES5_v2.g15799.t1">
    <property type="protein sequence ID" value="ES5_v2.g15799.t1"/>
    <property type="gene ID" value="ES5_v2.g15799"/>
</dbReference>
<protein>
    <submittedName>
        <fullName evidence="2">Uncharacterized protein</fullName>
    </submittedName>
</protein>